<reference evidence="5 6" key="1">
    <citation type="submission" date="2020-07" db="EMBL/GenBank/DDBJ databases">
        <title>A new beta-1,3-glucan-decomposing anaerobic bacterium isolated from anoxic soil subjected to biological soil disinfestation.</title>
        <authorList>
            <person name="Ueki A."/>
            <person name="Tonouchi A."/>
        </authorList>
    </citation>
    <scope>NUCLEOTIDE SEQUENCE [LARGE SCALE GENOMIC DNA]</scope>
    <source>
        <strain evidence="5 6">TW1</strain>
    </source>
</reference>
<evidence type="ECO:0000256" key="4">
    <source>
        <dbReference type="PIRSR" id="PIRSR610905-2"/>
    </source>
</evidence>
<dbReference type="PANTHER" id="PTHR36845:SF1">
    <property type="entry name" value="HYDROLASE, PUTATIVE (AFU_ORTHOLOGUE AFUA_7G05090)-RELATED"/>
    <property type="match status" value="1"/>
</dbReference>
<dbReference type="SUPFAM" id="SSF48208">
    <property type="entry name" value="Six-hairpin glycosidases"/>
    <property type="match status" value="1"/>
</dbReference>
<feature type="binding site" evidence="4">
    <location>
        <position position="94"/>
    </location>
    <ligand>
        <name>substrate</name>
    </ligand>
</feature>
<evidence type="ECO:0000313" key="6">
    <source>
        <dbReference type="Proteomes" id="UP000580568"/>
    </source>
</evidence>
<keyword evidence="6" id="KW-1185">Reference proteome</keyword>
<evidence type="ECO:0000256" key="1">
    <source>
        <dbReference type="ARBA" id="ARBA00022801"/>
    </source>
</evidence>
<dbReference type="EMBL" id="BLZR01000001">
    <property type="protein sequence ID" value="GFP76339.1"/>
    <property type="molecule type" value="Genomic_DNA"/>
</dbReference>
<dbReference type="InterPro" id="IPR052369">
    <property type="entry name" value="UG_Glycosaminoglycan_Hydrolase"/>
</dbReference>
<evidence type="ECO:0000313" key="5">
    <source>
        <dbReference type="EMBL" id="GFP76339.1"/>
    </source>
</evidence>
<feature type="active site" description="Nucleophile" evidence="3">
    <location>
        <position position="94"/>
    </location>
</feature>
<dbReference type="InterPro" id="IPR008928">
    <property type="entry name" value="6-hairpin_glycosidase_sf"/>
</dbReference>
<dbReference type="PANTHER" id="PTHR36845">
    <property type="entry name" value="HYDROLASE, PUTATIVE (AFU_ORTHOLOGUE AFUA_7G05090)-RELATED"/>
    <property type="match status" value="1"/>
</dbReference>
<evidence type="ECO:0000256" key="2">
    <source>
        <dbReference type="ARBA" id="ARBA00038358"/>
    </source>
</evidence>
<keyword evidence="1 5" id="KW-0378">Hydrolase</keyword>
<feature type="binding site" evidence="4">
    <location>
        <position position="227"/>
    </location>
    <ligand>
        <name>substrate</name>
    </ligand>
</feature>
<dbReference type="GO" id="GO:0000272">
    <property type="term" value="P:polysaccharide catabolic process"/>
    <property type="evidence" value="ECO:0007669"/>
    <property type="project" value="TreeGrafter"/>
</dbReference>
<feature type="binding site" evidence="4">
    <location>
        <position position="231"/>
    </location>
    <ligand>
        <name>substrate</name>
    </ligand>
</feature>
<sequence length="373" mass="42704">MSELHWVEETFEKIIKKSEIVAGRNRENIPYSTVNGRFDDMAKSNFCWWTNGFWGGMMWQLYHATNNHLYREIAENNEKILDKNLMEAQGLDHDNGFKWLPTSVANYRLTGNEASKNRALLAANNMAGRFNPAGSFIRAWNDWGESKNTGLAIIDCMMNLPLLYWASKEISDPRFKQIAMLHADTAEKHFIRPDGSVNHIVEFNPETGEYVKSHGGQGYGEGSSWTRGQAWALYGFVLSYIHTKKEQYLDAALRVANYFIENIPDTGLIPVDFRQPKDCTYEDSTAAAIAACGLLEISKQVKEVDRIIYENAATKLIKALAEESCNWDENTDNILEKCTAAFHDKNHEFSIIYGDYFFIEAIWKLTGKELFIW</sequence>
<dbReference type="Gene3D" id="1.50.10.10">
    <property type="match status" value="1"/>
</dbReference>
<dbReference type="RefSeq" id="WP_183277775.1">
    <property type="nucleotide sequence ID" value="NZ_BLZR01000001.1"/>
</dbReference>
<evidence type="ECO:0000256" key="3">
    <source>
        <dbReference type="PIRSR" id="PIRSR610905-1"/>
    </source>
</evidence>
<dbReference type="Proteomes" id="UP000580568">
    <property type="component" value="Unassembled WGS sequence"/>
</dbReference>
<dbReference type="InterPro" id="IPR012341">
    <property type="entry name" value="6hp_glycosidase-like_sf"/>
</dbReference>
<gene>
    <name evidence="5" type="ORF">bsdtw1_02441</name>
</gene>
<name>A0A6V8SGK1_9CLOT</name>
<accession>A0A6V8SGK1</accession>
<feature type="binding site" evidence="4">
    <location>
        <position position="155"/>
    </location>
    <ligand>
        <name>substrate</name>
    </ligand>
</feature>
<protein>
    <submittedName>
        <fullName evidence="5">Unsaturated chondroitin disaccharide hydrolase</fullName>
    </submittedName>
</protein>
<proteinExistence type="inferred from homology"/>
<feature type="active site" description="Proton donor" evidence="3">
    <location>
        <position position="155"/>
    </location>
</feature>
<dbReference type="GO" id="GO:0052757">
    <property type="term" value="F:chondroitin hydrolase activity"/>
    <property type="evidence" value="ECO:0007669"/>
    <property type="project" value="TreeGrafter"/>
</dbReference>
<dbReference type="AlphaFoldDB" id="A0A6V8SGK1"/>
<comment type="similarity">
    <text evidence="2">Belongs to the glycosyl hydrolase 88 family.</text>
</comment>
<organism evidence="5 6">
    <name type="scientific">Clostridium fungisolvens</name>
    <dbReference type="NCBI Taxonomy" id="1604897"/>
    <lineage>
        <taxon>Bacteria</taxon>
        <taxon>Bacillati</taxon>
        <taxon>Bacillota</taxon>
        <taxon>Clostridia</taxon>
        <taxon>Eubacteriales</taxon>
        <taxon>Clostridiaceae</taxon>
        <taxon>Clostridium</taxon>
    </lineage>
</organism>
<dbReference type="InterPro" id="IPR010905">
    <property type="entry name" value="Glyco_hydro_88"/>
</dbReference>
<dbReference type="Pfam" id="PF07470">
    <property type="entry name" value="Glyco_hydro_88"/>
    <property type="match status" value="1"/>
</dbReference>
<comment type="caution">
    <text evidence="5">The sequence shown here is derived from an EMBL/GenBank/DDBJ whole genome shotgun (WGS) entry which is preliminary data.</text>
</comment>